<evidence type="ECO:0000256" key="1">
    <source>
        <dbReference type="SAM" id="Phobius"/>
    </source>
</evidence>
<protein>
    <submittedName>
        <fullName evidence="4">PilX N-terminal domain-containing pilus assembly protein</fullName>
    </submittedName>
</protein>
<evidence type="ECO:0000313" key="4">
    <source>
        <dbReference type="EMBL" id="MDC3419166.1"/>
    </source>
</evidence>
<name>A0A9X3WIV7_9BACI</name>
<reference evidence="4" key="1">
    <citation type="submission" date="2022-06" db="EMBL/GenBank/DDBJ databases">
        <title>Aquibacillus sp. a new bacterium isolated from soil saline samples.</title>
        <authorList>
            <person name="Galisteo C."/>
            <person name="De La Haba R."/>
            <person name="Sanchez-Porro C."/>
            <person name="Ventosa A."/>
        </authorList>
    </citation>
    <scope>NUCLEOTIDE SEQUENCE</scope>
    <source>
        <strain evidence="4">JCM 12387</strain>
    </source>
</reference>
<keyword evidence="1" id="KW-0812">Transmembrane</keyword>
<dbReference type="InterPro" id="IPR025746">
    <property type="entry name" value="PilX_N_dom"/>
</dbReference>
<keyword evidence="1" id="KW-0472">Membrane</keyword>
<keyword evidence="5" id="KW-1185">Reference proteome</keyword>
<dbReference type="InterPro" id="IPR055729">
    <property type="entry name" value="DUF7305"/>
</dbReference>
<dbReference type="Proteomes" id="UP001145072">
    <property type="component" value="Unassembled WGS sequence"/>
</dbReference>
<dbReference type="Pfam" id="PF23981">
    <property type="entry name" value="DUF7305"/>
    <property type="match status" value="1"/>
</dbReference>
<gene>
    <name evidence="4" type="ORF">NC661_02080</name>
</gene>
<dbReference type="Pfam" id="PF14341">
    <property type="entry name" value="PilX_N"/>
    <property type="match status" value="1"/>
</dbReference>
<evidence type="ECO:0000313" key="5">
    <source>
        <dbReference type="Proteomes" id="UP001145072"/>
    </source>
</evidence>
<dbReference type="RefSeq" id="WP_259871942.1">
    <property type="nucleotide sequence ID" value="NZ_JAMQJZ010000001.1"/>
</dbReference>
<keyword evidence="1" id="KW-1133">Transmembrane helix</keyword>
<evidence type="ECO:0000259" key="2">
    <source>
        <dbReference type="Pfam" id="PF14341"/>
    </source>
</evidence>
<comment type="caution">
    <text evidence="4">The sequence shown here is derived from an EMBL/GenBank/DDBJ whole genome shotgun (WGS) entry which is preliminary data.</text>
</comment>
<feature type="domain" description="Type 4 fimbrial biogenesis protein PilX N-terminal" evidence="2">
    <location>
        <begin position="16"/>
        <end position="64"/>
    </location>
</feature>
<proteinExistence type="predicted"/>
<evidence type="ECO:0000259" key="3">
    <source>
        <dbReference type="Pfam" id="PF23981"/>
    </source>
</evidence>
<dbReference type="AlphaFoldDB" id="A0A9X3WIV7"/>
<accession>A0A9X3WIV7</accession>
<feature type="domain" description="DUF7305" evidence="3">
    <location>
        <begin position="306"/>
        <end position="423"/>
    </location>
</feature>
<dbReference type="EMBL" id="JAMQJZ010000001">
    <property type="protein sequence ID" value="MDC3419166.1"/>
    <property type="molecule type" value="Genomic_DNA"/>
</dbReference>
<organism evidence="4 5">
    <name type="scientific">Aquibacillus koreensis</name>
    <dbReference type="NCBI Taxonomy" id="279446"/>
    <lineage>
        <taxon>Bacteria</taxon>
        <taxon>Bacillati</taxon>
        <taxon>Bacillota</taxon>
        <taxon>Bacilli</taxon>
        <taxon>Bacillales</taxon>
        <taxon>Bacillaceae</taxon>
        <taxon>Aquibacillus</taxon>
    </lineage>
</organism>
<feature type="transmembrane region" description="Helical" evidence="1">
    <location>
        <begin position="20"/>
        <end position="42"/>
    </location>
</feature>
<sequence length="498" mass="54214">MKQRVSRLQRQLNSESGVTLVMVLMVLMVLSVLGVSLITVALGNTRLASVEREYEGTYYIAEAGATYRLAKVETSVKGYYDQMPSEHSFYDALEREIIGSKPYSDFEPVMGNQPEAMIQIQKVSNDNPRKYKITSTGNIGNRERTVEQFFTINWQSKGGLNAPSNMGVYTDTTIKLFGSASITGNVGTNSDRANSVELDGGAYINNGVIHVPESATNKAVKAPEYMKKPDREHPIPETVAKQPSRLELPPFPDFPAYALPPDKEIVKTEHEKHKVILDGNLRINNYLAENYTLQLHSDTTFKEIIIDQNLTVNIDTMGKDKAIVVDHLNVTNGHINIVGGGTLTIYVRDNITMNSGSTINKNGSVNDLVILLKGGSSPNTRKELVLGGSQVIKGSIFAEDANITFTSGGGFQGHILTGGTRVKLDGGVRSGSLIFAPNADFRLENGAKVIGSVISNSYYGDGDTNTTFEEVDISNLPFISSGDIPDNLLDPSAPKETN</sequence>